<proteinExistence type="predicted"/>
<accession>A0A9X9PWZ7</accession>
<protein>
    <submittedName>
        <fullName evidence="1">Uncharacterized protein</fullName>
    </submittedName>
</protein>
<sequence length="10" mass="1194">MWPSACSTRR</sequence>
<reference evidence="1 2" key="1">
    <citation type="submission" date="2018-10" db="EMBL/GenBank/DDBJ databases">
        <authorList>
            <person name="Ekblom R."/>
            <person name="Jareborg N."/>
        </authorList>
    </citation>
    <scope>NUCLEOTIDE SEQUENCE [LARGE SCALE GENOMIC DNA]</scope>
    <source>
        <tissue evidence="1">Muscle</tissue>
    </source>
</reference>
<organism evidence="1 2">
    <name type="scientific">Gulo gulo</name>
    <name type="common">Wolverine</name>
    <name type="synonym">Gluton</name>
    <dbReference type="NCBI Taxonomy" id="48420"/>
    <lineage>
        <taxon>Eukaryota</taxon>
        <taxon>Metazoa</taxon>
        <taxon>Chordata</taxon>
        <taxon>Craniata</taxon>
        <taxon>Vertebrata</taxon>
        <taxon>Euteleostomi</taxon>
        <taxon>Mammalia</taxon>
        <taxon>Eutheria</taxon>
        <taxon>Laurasiatheria</taxon>
        <taxon>Carnivora</taxon>
        <taxon>Caniformia</taxon>
        <taxon>Musteloidea</taxon>
        <taxon>Mustelidae</taxon>
        <taxon>Guloninae</taxon>
        <taxon>Gulo</taxon>
    </lineage>
</organism>
<keyword evidence="2" id="KW-1185">Reference proteome</keyword>
<evidence type="ECO:0000313" key="2">
    <source>
        <dbReference type="Proteomes" id="UP000269945"/>
    </source>
</evidence>
<evidence type="ECO:0000313" key="1">
    <source>
        <dbReference type="EMBL" id="VCW70531.1"/>
    </source>
</evidence>
<dbReference type="Proteomes" id="UP000269945">
    <property type="component" value="Unassembled WGS sequence"/>
</dbReference>
<gene>
    <name evidence="1" type="ORF">BN2614_LOCUS2</name>
</gene>
<dbReference type="EMBL" id="CYRY02006001">
    <property type="protein sequence ID" value="VCW70531.1"/>
    <property type="molecule type" value="Genomic_DNA"/>
</dbReference>
<comment type="caution">
    <text evidence="1">The sequence shown here is derived from an EMBL/GenBank/DDBJ whole genome shotgun (WGS) entry which is preliminary data.</text>
</comment>
<name>A0A9X9PWZ7_GULGU</name>